<organism evidence="2 4">
    <name type="scientific">Muntiacus muntjak</name>
    <name type="common">Barking deer</name>
    <name type="synonym">Indian muntjac</name>
    <dbReference type="NCBI Taxonomy" id="9888"/>
    <lineage>
        <taxon>Eukaryota</taxon>
        <taxon>Metazoa</taxon>
        <taxon>Chordata</taxon>
        <taxon>Craniata</taxon>
        <taxon>Vertebrata</taxon>
        <taxon>Euteleostomi</taxon>
        <taxon>Mammalia</taxon>
        <taxon>Eutheria</taxon>
        <taxon>Laurasiatheria</taxon>
        <taxon>Artiodactyla</taxon>
        <taxon>Ruminantia</taxon>
        <taxon>Pecora</taxon>
        <taxon>Cervidae</taxon>
        <taxon>Muntiacinae</taxon>
        <taxon>Muntiacus</taxon>
    </lineage>
</organism>
<dbReference type="GO" id="GO:0048477">
    <property type="term" value="P:oogenesis"/>
    <property type="evidence" value="ECO:0007669"/>
    <property type="project" value="TreeGrafter"/>
</dbReference>
<dbReference type="InterPro" id="IPR031380">
    <property type="entry name" value="SIX6OS1"/>
</dbReference>
<dbReference type="EMBL" id="VCEA01001850">
    <property type="protein sequence ID" value="KAB0339368.1"/>
    <property type="molecule type" value="Genomic_DNA"/>
</dbReference>
<protein>
    <submittedName>
        <fullName evidence="2">Uncharacterized protein</fullName>
    </submittedName>
</protein>
<accession>A0A5N3URJ2</accession>
<dbReference type="PANTHER" id="PTHR35449:SF1">
    <property type="entry name" value="PROTEIN SIX6OS1"/>
    <property type="match status" value="1"/>
</dbReference>
<evidence type="ECO:0000313" key="2">
    <source>
        <dbReference type="EMBL" id="KAB0339367.1"/>
    </source>
</evidence>
<feature type="region of interest" description="Disordered" evidence="1">
    <location>
        <begin position="385"/>
        <end position="459"/>
    </location>
</feature>
<dbReference type="GO" id="GO:0007129">
    <property type="term" value="P:homologous chromosome pairing at meiosis"/>
    <property type="evidence" value="ECO:0007669"/>
    <property type="project" value="TreeGrafter"/>
</dbReference>
<feature type="compositionally biased region" description="Basic and acidic residues" evidence="1">
    <location>
        <begin position="394"/>
        <end position="411"/>
    </location>
</feature>
<evidence type="ECO:0000313" key="4">
    <source>
        <dbReference type="Proteomes" id="UP000326458"/>
    </source>
</evidence>
<gene>
    <name evidence="3" type="ORF">FD754_023952</name>
    <name evidence="2" type="ORF">FD754_023953</name>
</gene>
<dbReference type="Pfam" id="PF15676">
    <property type="entry name" value="S6OS1"/>
    <property type="match status" value="1"/>
</dbReference>
<evidence type="ECO:0000313" key="3">
    <source>
        <dbReference type="EMBL" id="KAB0339368.1"/>
    </source>
</evidence>
<comment type="caution">
    <text evidence="2">The sequence shown here is derived from an EMBL/GenBank/DDBJ whole genome shotgun (WGS) entry which is preliminary data.</text>
</comment>
<proteinExistence type="predicted"/>
<sequence>MDISLILICHEIKQSLSKKEEIKKNCTKKIFTTQIITMVKIYHGYICQYKDVLKQYQLKYSETPLSHEYYEKKREYEEIQNRVLACTEQLKMNENIFMEFLVPAPFPSLTSWTLHMVNLRYKTQDILKHANQFSKRSCDLKKEIDDMEIEINYLNQQIARHYEMKNLPETLEEKNKNVEKRKELKERIFEKDPQPVLMLNKTPQNSQLFLPYESQKLVKPIKMHSSEPRVIDKKEESSVRQSKLANVDFKQKENDACYWHNSFNISPSNEHPGLISFRMDWLDLLAIQGTLKMCITTPMKEIFSKSEFLNSDTVDILDQIILYCGDANKDHGIWSHHFMANIWGNSGNSERLYFLGPRIIADGDCIHKIKRYFLLRIKAMTNLDTTEQQQQKQNKNDRIKTNDFLPRERTGHSKHPLPTTQEKILHMDITRWSKRSEKQRRKGKIYPFECRVPKNSKER</sequence>
<keyword evidence="4" id="KW-1185">Reference proteome</keyword>
<dbReference type="GO" id="GO:0007283">
    <property type="term" value="P:spermatogenesis"/>
    <property type="evidence" value="ECO:0007669"/>
    <property type="project" value="TreeGrafter"/>
</dbReference>
<evidence type="ECO:0000256" key="1">
    <source>
        <dbReference type="SAM" id="MobiDB-lite"/>
    </source>
</evidence>
<name>A0A5N3URJ2_MUNMU</name>
<feature type="compositionally biased region" description="Basic and acidic residues" evidence="1">
    <location>
        <begin position="423"/>
        <end position="436"/>
    </location>
</feature>
<dbReference type="AlphaFoldDB" id="A0A5N3URJ2"/>
<reference evidence="2 4" key="1">
    <citation type="submission" date="2019-06" db="EMBL/GenBank/DDBJ databases">
        <title>Discovery of a novel chromosome fission-fusion reversal in muntjac.</title>
        <authorList>
            <person name="Mudd A.B."/>
            <person name="Bredeson J.V."/>
            <person name="Baum R."/>
            <person name="Hockemeyer D."/>
            <person name="Rokhsar D.S."/>
        </authorList>
    </citation>
    <scope>NUCLEOTIDE SEQUENCE [LARGE SCALE GENOMIC DNA]</scope>
    <source>
        <strain evidence="2">UTSW_UCB_Mm</strain>
        <tissue evidence="2">Fibroblast cell line</tissue>
    </source>
</reference>
<dbReference type="Proteomes" id="UP000326458">
    <property type="component" value="Unassembled WGS sequence"/>
</dbReference>
<dbReference type="GO" id="GO:0000801">
    <property type="term" value="C:central element"/>
    <property type="evidence" value="ECO:0007669"/>
    <property type="project" value="TreeGrafter"/>
</dbReference>
<dbReference type="GO" id="GO:0010705">
    <property type="term" value="P:meiotic DNA double-strand break processing involved in reciprocal meiotic recombination"/>
    <property type="evidence" value="ECO:0007669"/>
    <property type="project" value="TreeGrafter"/>
</dbReference>
<dbReference type="PANTHER" id="PTHR35449">
    <property type="entry name" value="PROTEIN SIX6OS1"/>
    <property type="match status" value="1"/>
</dbReference>
<dbReference type="EMBL" id="VCEA01001851">
    <property type="protein sequence ID" value="KAB0339367.1"/>
    <property type="molecule type" value="Genomic_DNA"/>
</dbReference>